<dbReference type="AlphaFoldDB" id="I4C970"/>
<organism evidence="1 2">
    <name type="scientific">Desulfomonile tiedjei (strain ATCC 49306 / DSM 6799 / DCB-1)</name>
    <dbReference type="NCBI Taxonomy" id="706587"/>
    <lineage>
        <taxon>Bacteria</taxon>
        <taxon>Pseudomonadati</taxon>
        <taxon>Thermodesulfobacteriota</taxon>
        <taxon>Desulfomonilia</taxon>
        <taxon>Desulfomonilales</taxon>
        <taxon>Desulfomonilaceae</taxon>
        <taxon>Desulfomonile</taxon>
    </lineage>
</organism>
<dbReference type="Proteomes" id="UP000006055">
    <property type="component" value="Chromosome"/>
</dbReference>
<dbReference type="HOGENOM" id="CLU_2972072_0_0_7"/>
<protein>
    <submittedName>
        <fullName evidence="1">Uncharacterized protein</fullName>
    </submittedName>
</protein>
<evidence type="ECO:0000313" key="2">
    <source>
        <dbReference type="Proteomes" id="UP000006055"/>
    </source>
</evidence>
<evidence type="ECO:0000313" key="1">
    <source>
        <dbReference type="EMBL" id="AFM26111.1"/>
    </source>
</evidence>
<sequence>MSPDAGFQQGPTDDRPLAHEKLRIQVTVMKPPDAHGKVSMFNKCSFIMYNIYFSEYKN</sequence>
<dbReference type="KEGG" id="dti:Desti_3459"/>
<keyword evidence="2" id="KW-1185">Reference proteome</keyword>
<accession>I4C970</accession>
<reference evidence="2" key="1">
    <citation type="submission" date="2012-06" db="EMBL/GenBank/DDBJ databases">
        <title>Complete sequence of chromosome of Desulfomonile tiedjei DSM 6799.</title>
        <authorList>
            <person name="Lucas S."/>
            <person name="Copeland A."/>
            <person name="Lapidus A."/>
            <person name="Glavina del Rio T."/>
            <person name="Dalin E."/>
            <person name="Tice H."/>
            <person name="Bruce D."/>
            <person name="Goodwin L."/>
            <person name="Pitluck S."/>
            <person name="Peters L."/>
            <person name="Ovchinnikova G."/>
            <person name="Zeytun A."/>
            <person name="Lu M."/>
            <person name="Kyrpides N."/>
            <person name="Mavromatis K."/>
            <person name="Ivanova N."/>
            <person name="Brettin T."/>
            <person name="Detter J.C."/>
            <person name="Han C."/>
            <person name="Larimer F."/>
            <person name="Land M."/>
            <person name="Hauser L."/>
            <person name="Markowitz V."/>
            <person name="Cheng J.-F."/>
            <person name="Hugenholtz P."/>
            <person name="Woyke T."/>
            <person name="Wu D."/>
            <person name="Spring S."/>
            <person name="Schroeder M."/>
            <person name="Brambilla E."/>
            <person name="Klenk H.-P."/>
            <person name="Eisen J.A."/>
        </authorList>
    </citation>
    <scope>NUCLEOTIDE SEQUENCE [LARGE SCALE GENOMIC DNA]</scope>
    <source>
        <strain evidence="2">ATCC 49306 / DSM 6799 / DCB-1</strain>
    </source>
</reference>
<name>I4C970_DESTA</name>
<dbReference type="EMBL" id="CP003360">
    <property type="protein sequence ID" value="AFM26111.1"/>
    <property type="molecule type" value="Genomic_DNA"/>
</dbReference>
<gene>
    <name evidence="1" type="ordered locus">Desti_3459</name>
</gene>
<proteinExistence type="predicted"/>